<dbReference type="EMBL" id="CAXAJV020001290">
    <property type="protein sequence ID" value="CAL7940630.1"/>
    <property type="molecule type" value="Genomic_DNA"/>
</dbReference>
<evidence type="ECO:0000256" key="6">
    <source>
        <dbReference type="ARBA" id="ARBA00023273"/>
    </source>
</evidence>
<evidence type="ECO:0000256" key="7">
    <source>
        <dbReference type="ARBA" id="ARBA00035003"/>
    </source>
</evidence>
<protein>
    <submittedName>
        <fullName evidence="9">Uncharacterized protein</fullName>
    </submittedName>
</protein>
<dbReference type="InterPro" id="IPR037662">
    <property type="entry name" value="CFAP68/107"/>
</dbReference>
<organism evidence="9 10">
    <name type="scientific">Xylocopa violacea</name>
    <name type="common">Violet carpenter bee</name>
    <name type="synonym">Apis violacea</name>
    <dbReference type="NCBI Taxonomy" id="135666"/>
    <lineage>
        <taxon>Eukaryota</taxon>
        <taxon>Metazoa</taxon>
        <taxon>Ecdysozoa</taxon>
        <taxon>Arthropoda</taxon>
        <taxon>Hexapoda</taxon>
        <taxon>Insecta</taxon>
        <taxon>Pterygota</taxon>
        <taxon>Neoptera</taxon>
        <taxon>Endopterygota</taxon>
        <taxon>Hymenoptera</taxon>
        <taxon>Apocrita</taxon>
        <taxon>Aculeata</taxon>
        <taxon>Apoidea</taxon>
        <taxon>Anthophila</taxon>
        <taxon>Apidae</taxon>
        <taxon>Xylocopa</taxon>
        <taxon>Xylocopa</taxon>
    </lineage>
</organism>
<dbReference type="InterPro" id="IPR054709">
    <property type="entry name" value="CFAP107"/>
</dbReference>
<keyword evidence="2" id="KW-0963">Cytoplasm</keyword>
<dbReference type="Pfam" id="PF22595">
    <property type="entry name" value="CFAP107"/>
    <property type="match status" value="1"/>
</dbReference>
<comment type="function">
    <text evidence="7">Microtubule inner protein (MIP) part of the dynein-decorated doublet microtubules (DMTs) in cilia axoneme, which is required for motile cilia beating.</text>
</comment>
<keyword evidence="6" id="KW-0966">Cell projection</keyword>
<evidence type="ECO:0000256" key="8">
    <source>
        <dbReference type="ARBA" id="ARBA00046435"/>
    </source>
</evidence>
<dbReference type="PANTHER" id="PTHR31180">
    <property type="entry name" value="CILIA- AND FLAGELLA-ASSOCIATED PROTEIN 107-RELATED"/>
    <property type="match status" value="1"/>
</dbReference>
<evidence type="ECO:0000256" key="1">
    <source>
        <dbReference type="ARBA" id="ARBA00004611"/>
    </source>
</evidence>
<comment type="subunit">
    <text evidence="8">Microtubule inner protein component of sperm flagellar doublet microtubules.</text>
</comment>
<comment type="caution">
    <text evidence="9">The sequence shown here is derived from an EMBL/GenBank/DDBJ whole genome shotgun (WGS) entry which is preliminary data.</text>
</comment>
<keyword evidence="3" id="KW-0282">Flagellum</keyword>
<dbReference type="PANTHER" id="PTHR31180:SF2">
    <property type="entry name" value="CILIA- AND FLAGELLA-ASSOCIATED PROTEIN 107"/>
    <property type="match status" value="1"/>
</dbReference>
<evidence type="ECO:0000256" key="5">
    <source>
        <dbReference type="ARBA" id="ARBA00023212"/>
    </source>
</evidence>
<keyword evidence="5" id="KW-0206">Cytoskeleton</keyword>
<proteinExistence type="predicted"/>
<evidence type="ECO:0000256" key="2">
    <source>
        <dbReference type="ARBA" id="ARBA00022490"/>
    </source>
</evidence>
<evidence type="ECO:0000256" key="4">
    <source>
        <dbReference type="ARBA" id="ARBA00023069"/>
    </source>
</evidence>
<name>A0ABP1NHX5_XYLVO</name>
<evidence type="ECO:0000313" key="10">
    <source>
        <dbReference type="Proteomes" id="UP001642520"/>
    </source>
</evidence>
<dbReference type="Proteomes" id="UP001642520">
    <property type="component" value="Unassembled WGS sequence"/>
</dbReference>
<keyword evidence="4" id="KW-0969">Cilium</keyword>
<reference evidence="9 10" key="1">
    <citation type="submission" date="2024-08" db="EMBL/GenBank/DDBJ databases">
        <authorList>
            <person name="Will J Nash"/>
            <person name="Angela Man"/>
            <person name="Seanna McTaggart"/>
            <person name="Kendall Baker"/>
            <person name="Tom Barker"/>
            <person name="Leah Catchpole"/>
            <person name="Alex Durrant"/>
            <person name="Karim Gharbi"/>
            <person name="Naomi Irish"/>
            <person name="Gemy Kaithakottil"/>
            <person name="Debby Ku"/>
            <person name="Aaliyah Providence"/>
            <person name="Felix Shaw"/>
            <person name="David Swarbreck"/>
            <person name="Chris Watkins"/>
            <person name="Ann M. McCartney"/>
            <person name="Giulio Formenti"/>
            <person name="Alice Mouton"/>
            <person name="Noel Vella"/>
            <person name="Bjorn M von Reumont"/>
            <person name="Adriana Vella"/>
            <person name="Wilfried Haerty"/>
        </authorList>
    </citation>
    <scope>NUCLEOTIDE SEQUENCE [LARGE SCALE GENOMIC DNA]</scope>
</reference>
<sequence>MNTLNAMNAMNWNLEQKCLESTLSLTDVRKELFPAKSTLDRGPVLSENKYTPKTLVGNWFERRATSTPHLNDWKTLYEIDFEPHVNKTWKPNQIAKWENKLNLEGLPQEKLFDHKTEYYNNMTTTYDLCYNILPKSQKEPKVRSYNARQRQWIPEQDLTKSFGTLTQFGLRGAFEKEIKENSEEGIAKCRWWTTYRLEIGLLKSVDIIETTQFRRRKVNFNVPDLRHFKRKLLNREQCLLPFKIKNSTSNMQNEKVTI</sequence>
<accession>A0ABP1NHX5</accession>
<gene>
    <name evidence="9" type="ORF">XYLVIOL_LOCUS4583</name>
</gene>
<keyword evidence="10" id="KW-1185">Reference proteome</keyword>
<evidence type="ECO:0000256" key="3">
    <source>
        <dbReference type="ARBA" id="ARBA00022846"/>
    </source>
</evidence>
<evidence type="ECO:0000313" key="9">
    <source>
        <dbReference type="EMBL" id="CAL7940630.1"/>
    </source>
</evidence>
<comment type="subcellular location">
    <subcellularLocation>
        <location evidence="1">Cytoplasm</location>
        <location evidence="1">Cytoskeleton</location>
        <location evidence="1">Flagellum axoneme</location>
    </subcellularLocation>
</comment>